<keyword evidence="1" id="KW-1133">Transmembrane helix</keyword>
<accession>A0A0D2A9B4</accession>
<organism evidence="2 3">
    <name type="scientific">Exophiala oligosperma</name>
    <dbReference type="NCBI Taxonomy" id="215243"/>
    <lineage>
        <taxon>Eukaryota</taxon>
        <taxon>Fungi</taxon>
        <taxon>Dikarya</taxon>
        <taxon>Ascomycota</taxon>
        <taxon>Pezizomycotina</taxon>
        <taxon>Eurotiomycetes</taxon>
        <taxon>Chaetothyriomycetidae</taxon>
        <taxon>Chaetothyriales</taxon>
        <taxon>Herpotrichiellaceae</taxon>
        <taxon>Exophiala</taxon>
    </lineage>
</organism>
<proteinExistence type="predicted"/>
<evidence type="ECO:0000256" key="1">
    <source>
        <dbReference type="SAM" id="Phobius"/>
    </source>
</evidence>
<dbReference type="HOGENOM" id="CLU_033830_1_1_1"/>
<protein>
    <submittedName>
        <fullName evidence="2">Uncharacterized protein</fullName>
    </submittedName>
</protein>
<sequence>MSDGSGKPSKPEALTLEAWSQGMMVGSLVVMALITTANMRAGVLLHKLVLLELALAIPNGFFIFFNPPVFGWYLSSTAAVLIASWTLHNIIAWIKNKPFLSTLTSRMYIGTVIVAQGYWILEIYANFTYFNDLNGHLFIKTRPYEALFRDPWWIFTTLNLFWNIKHTYGFGFVQLIRVSPRFGILLLSMSLSVIFIVVDILSVTSVLKTGAINPFWKFSFVFKCFTDTIILDDFKTALDRIAQHRTIFPPDVNFSPQKEGARPSFELKNAGHIELCVETSEQTLALGRDSMV</sequence>
<dbReference type="STRING" id="215243.A0A0D2A9B4"/>
<dbReference type="AlphaFoldDB" id="A0A0D2A9B4"/>
<feature type="transmembrane region" description="Helical" evidence="1">
    <location>
        <begin position="48"/>
        <end position="65"/>
    </location>
</feature>
<feature type="transmembrane region" description="Helical" evidence="1">
    <location>
        <begin position="182"/>
        <end position="207"/>
    </location>
</feature>
<reference evidence="2 3" key="1">
    <citation type="submission" date="2015-01" db="EMBL/GenBank/DDBJ databases">
        <title>The Genome Sequence of Exophiala oligosperma CBS72588.</title>
        <authorList>
            <consortium name="The Broad Institute Genomics Platform"/>
            <person name="Cuomo C."/>
            <person name="de Hoog S."/>
            <person name="Gorbushina A."/>
            <person name="Stielow B."/>
            <person name="Teixiera M."/>
            <person name="Abouelleil A."/>
            <person name="Chapman S.B."/>
            <person name="Priest M."/>
            <person name="Young S.K."/>
            <person name="Wortman J."/>
            <person name="Nusbaum C."/>
            <person name="Birren B."/>
        </authorList>
    </citation>
    <scope>NUCLEOTIDE SEQUENCE [LARGE SCALE GENOMIC DNA]</scope>
    <source>
        <strain evidence="2 3">CBS 72588</strain>
    </source>
</reference>
<dbReference type="GeneID" id="27362899"/>
<dbReference type="RefSeq" id="XP_016257137.1">
    <property type="nucleotide sequence ID" value="XM_016412412.1"/>
</dbReference>
<dbReference type="PANTHER" id="PTHR42029">
    <property type="entry name" value="AN04G07800"/>
    <property type="match status" value="1"/>
</dbReference>
<dbReference type="VEuPathDB" id="FungiDB:PV06_10825"/>
<feature type="transmembrane region" description="Helical" evidence="1">
    <location>
        <begin position="18"/>
        <end position="36"/>
    </location>
</feature>
<evidence type="ECO:0000313" key="3">
    <source>
        <dbReference type="Proteomes" id="UP000053342"/>
    </source>
</evidence>
<gene>
    <name evidence="2" type="ORF">PV06_10825</name>
</gene>
<feature type="transmembrane region" description="Helical" evidence="1">
    <location>
        <begin position="106"/>
        <end position="127"/>
    </location>
</feature>
<name>A0A0D2A9B4_9EURO</name>
<dbReference type="OrthoDB" id="5420247at2759"/>
<feature type="transmembrane region" description="Helical" evidence="1">
    <location>
        <begin position="71"/>
        <end position="94"/>
    </location>
</feature>
<evidence type="ECO:0000313" key="2">
    <source>
        <dbReference type="EMBL" id="KIW36921.1"/>
    </source>
</evidence>
<keyword evidence="3" id="KW-1185">Reference proteome</keyword>
<dbReference type="PANTHER" id="PTHR42029:SF3">
    <property type="entry name" value="AN04G07800"/>
    <property type="match status" value="1"/>
</dbReference>
<keyword evidence="1" id="KW-0472">Membrane</keyword>
<dbReference type="Proteomes" id="UP000053342">
    <property type="component" value="Unassembled WGS sequence"/>
</dbReference>
<keyword evidence="1" id="KW-0812">Transmembrane</keyword>
<dbReference type="EMBL" id="KN847347">
    <property type="protein sequence ID" value="KIW36921.1"/>
    <property type="molecule type" value="Genomic_DNA"/>
</dbReference>